<dbReference type="InterPro" id="IPR013519">
    <property type="entry name" value="Int_alpha_beta-p"/>
</dbReference>
<feature type="domain" description="Phospholipase C/D" evidence="3">
    <location>
        <begin position="23"/>
        <end position="180"/>
    </location>
</feature>
<dbReference type="OrthoDB" id="5317514at2759"/>
<dbReference type="EMBL" id="CAJNOW010007550">
    <property type="protein sequence ID" value="CAF1517431.1"/>
    <property type="molecule type" value="Genomic_DNA"/>
</dbReference>
<dbReference type="SUPFAM" id="SSF69318">
    <property type="entry name" value="Integrin alpha N-terminal domain"/>
    <property type="match status" value="1"/>
</dbReference>
<dbReference type="PROSITE" id="PS51470">
    <property type="entry name" value="FG_GAP"/>
    <property type="match status" value="2"/>
</dbReference>
<dbReference type="SMART" id="SM00191">
    <property type="entry name" value="Int_alpha"/>
    <property type="match status" value="5"/>
</dbReference>
<feature type="repeat" description="FG-GAP" evidence="1">
    <location>
        <begin position="410"/>
        <end position="467"/>
    </location>
</feature>
<evidence type="ECO:0000313" key="5">
    <source>
        <dbReference type="EMBL" id="CAF1517431.1"/>
    </source>
</evidence>
<accession>A0A815UDC7</accession>
<evidence type="ECO:0000313" key="4">
    <source>
        <dbReference type="EMBL" id="CAF1190289.1"/>
    </source>
</evidence>
<dbReference type="Gene3D" id="2.130.10.130">
    <property type="entry name" value="Integrin alpha, N-terminal"/>
    <property type="match status" value="2"/>
</dbReference>
<dbReference type="GO" id="GO:0004621">
    <property type="term" value="F:glycosylphosphatidylinositol phospholipase D activity"/>
    <property type="evidence" value="ECO:0007669"/>
    <property type="project" value="InterPro"/>
</dbReference>
<dbReference type="PANTHER" id="PTHR23221">
    <property type="entry name" value="GLYCOSYLPHOSPHATIDYLINOSITOL PHOSPHOLIPASE D"/>
    <property type="match status" value="1"/>
</dbReference>
<feature type="signal peptide" evidence="2">
    <location>
        <begin position="1"/>
        <end position="18"/>
    </location>
</feature>
<evidence type="ECO:0000256" key="2">
    <source>
        <dbReference type="SAM" id="SignalP"/>
    </source>
</evidence>
<dbReference type="EMBL" id="CAJNOV010004875">
    <property type="protein sequence ID" value="CAF1190289.1"/>
    <property type="molecule type" value="Genomic_DNA"/>
</dbReference>
<proteinExistence type="predicted"/>
<protein>
    <recommendedName>
        <fullName evidence="3">Phospholipase C/D domain-containing protein</fullName>
    </recommendedName>
</protein>
<dbReference type="Proteomes" id="UP000663834">
    <property type="component" value="Unassembled WGS sequence"/>
</dbReference>
<dbReference type="InterPro" id="IPR028994">
    <property type="entry name" value="Integrin_alpha_N"/>
</dbReference>
<dbReference type="InterPro" id="IPR029002">
    <property type="entry name" value="PLPC/GPLD1"/>
</dbReference>
<sequence length="787" mass="88614">MLASVVFFVFSLPFFILGCGITTHIEVSHRAQDLWLHQPIYRNYVLQHQDALQGGSPYPDVMYDGVCYRGSLHQVAEDTHWYPFMKIAIEYMRDRYPPPLQADNIQGQKFLAFLLGVASHQIADAVWHGSLTGCPNGFIDATAWESFDSDEEKAHSSVDPGGDSVIDYELPIAYIGLTNKWYVPALELQELYKRYAVEYDSPLEVNATAERVQVCSDLMFIGRFGDALFLGVEYPKYSHNNTFLLDNLYEYYHGGLLNMAHKTVRYWDQIIAMYESGTDICQIPSNNPYYLNCSIPHLQNLEEKQQSITYIRSKSSNYLPFSSQSSLSLSTLQYNEIPMGLISNQSYASFGRTTLFADFNNDGLIDFAVSAPDYYNFGCSQGGRVFIIYGKKDQPPVPERDISIIEQIADQTLISPICDGDRFGTGLAFLDWNNDSFNDLVVSSPSHGYGFRGAVFVYAGSKDGLRTKPFIYIDGVNEHDAIGFELHTAHLDNDTLLDLIITNPYAQPHGYDQPQQGAVWIFLSSDFMNKQQIPDRQITINNASFTLFGESAKSKFGYSLQIIPPSCISHITSSPVLLISAPANQGKLYLFVIESQPRLIMTLQGVKNNDHFGQSFSIQPDKCWLAVGSPTQSIDWYGAVDIIPLNNLFNKNKLHLDRSDRSILISIHGDRIFERLGHSVQWTPQGDLVISAPLGKGKLLPLQLEKSEGYVYIVPANRIPSRPDPKIHYISTMSSIIYVAHNRLNRFGSQMNVLSSTSVSYLVISSPFTDMYDDVRLPGMLYVQQLK</sequence>
<dbReference type="PRINTS" id="PR00718">
    <property type="entry name" value="PHPHLIPASED"/>
</dbReference>
<keyword evidence="2" id="KW-0732">Signal</keyword>
<organism evidence="5 6">
    <name type="scientific">Rotaria magnacalcarata</name>
    <dbReference type="NCBI Taxonomy" id="392030"/>
    <lineage>
        <taxon>Eukaryota</taxon>
        <taxon>Metazoa</taxon>
        <taxon>Spiralia</taxon>
        <taxon>Gnathifera</taxon>
        <taxon>Rotifera</taxon>
        <taxon>Eurotatoria</taxon>
        <taxon>Bdelloidea</taxon>
        <taxon>Philodinida</taxon>
        <taxon>Philodinidae</taxon>
        <taxon>Rotaria</taxon>
    </lineage>
</organism>
<evidence type="ECO:0000259" key="3">
    <source>
        <dbReference type="Pfam" id="PF00882"/>
    </source>
</evidence>
<evidence type="ECO:0000313" key="6">
    <source>
        <dbReference type="Proteomes" id="UP000663834"/>
    </source>
</evidence>
<dbReference type="Pfam" id="PF00882">
    <property type="entry name" value="Zn_dep_PLPC"/>
    <property type="match status" value="1"/>
</dbReference>
<feature type="repeat" description="FG-GAP" evidence="1">
    <location>
        <begin position="335"/>
        <end position="397"/>
    </location>
</feature>
<gene>
    <name evidence="4" type="ORF">CJN711_LOCUS11477</name>
    <name evidence="5" type="ORF">KQP761_LOCUS15501</name>
</gene>
<reference evidence="5" key="1">
    <citation type="submission" date="2021-02" db="EMBL/GenBank/DDBJ databases">
        <authorList>
            <person name="Nowell W R."/>
        </authorList>
    </citation>
    <scope>NUCLEOTIDE SEQUENCE</scope>
</reference>
<evidence type="ECO:0000256" key="1">
    <source>
        <dbReference type="PROSITE-ProRule" id="PRU00803"/>
    </source>
</evidence>
<dbReference type="InterPro" id="IPR001028">
    <property type="entry name" value="Gprt_PLipase_D"/>
</dbReference>
<dbReference type="GO" id="GO:0031012">
    <property type="term" value="C:extracellular matrix"/>
    <property type="evidence" value="ECO:0007669"/>
    <property type="project" value="TreeGrafter"/>
</dbReference>
<dbReference type="AlphaFoldDB" id="A0A815UDC7"/>
<dbReference type="PANTHER" id="PTHR23221:SF7">
    <property type="entry name" value="PHOSPHATIDYLINOSITOL-GLYCAN-SPECIFIC PHOSPHOLIPASE D"/>
    <property type="match status" value="1"/>
</dbReference>
<name>A0A815UDC7_9BILA</name>
<comment type="caution">
    <text evidence="5">The sequence shown here is derived from an EMBL/GenBank/DDBJ whole genome shotgun (WGS) entry which is preliminary data.</text>
</comment>
<dbReference type="Proteomes" id="UP000663855">
    <property type="component" value="Unassembled WGS sequence"/>
</dbReference>
<dbReference type="GO" id="GO:0005615">
    <property type="term" value="C:extracellular space"/>
    <property type="evidence" value="ECO:0007669"/>
    <property type="project" value="TreeGrafter"/>
</dbReference>
<feature type="chain" id="PRO_5035607636" description="Phospholipase C/D domain-containing protein" evidence="2">
    <location>
        <begin position="19"/>
        <end position="787"/>
    </location>
</feature>